<evidence type="ECO:0000256" key="1">
    <source>
        <dbReference type="ARBA" id="ARBA00004418"/>
    </source>
</evidence>
<dbReference type="GO" id="GO:0042597">
    <property type="term" value="C:periplasmic space"/>
    <property type="evidence" value="ECO:0007669"/>
    <property type="project" value="UniProtKB-SubCell"/>
</dbReference>
<protein>
    <submittedName>
        <fullName evidence="11">Cytochrome c551 peroxidase</fullName>
        <ecNumber evidence="11">1.11.1.5</ecNumber>
    </submittedName>
</protein>
<feature type="binding site" description="covalent" evidence="8">
    <location>
        <position position="91"/>
    </location>
    <ligand>
        <name>heme c</name>
        <dbReference type="ChEBI" id="CHEBI:61717"/>
        <label>1</label>
    </ligand>
</feature>
<feature type="binding site" description="axial binding residue" evidence="9">
    <location>
        <position position="234"/>
    </location>
    <ligand>
        <name>heme c</name>
        <dbReference type="ChEBI" id="CHEBI:61717"/>
        <label>2</label>
    </ligand>
    <ligandPart>
        <name>Fe</name>
        <dbReference type="ChEBI" id="CHEBI:18248"/>
    </ligandPart>
</feature>
<dbReference type="Pfam" id="PF03150">
    <property type="entry name" value="CCP_MauG"/>
    <property type="match status" value="1"/>
</dbReference>
<keyword evidence="6 11" id="KW-0560">Oxidoreductase</keyword>
<evidence type="ECO:0000256" key="5">
    <source>
        <dbReference type="ARBA" id="ARBA00022764"/>
    </source>
</evidence>
<proteinExistence type="predicted"/>
<dbReference type="GO" id="GO:0004130">
    <property type="term" value="F:cytochrome-c peroxidase activity"/>
    <property type="evidence" value="ECO:0007669"/>
    <property type="project" value="UniProtKB-EC"/>
</dbReference>
<dbReference type="STRING" id="990268.JCM19235_5521"/>
<evidence type="ECO:0000259" key="10">
    <source>
        <dbReference type="PROSITE" id="PS51007"/>
    </source>
</evidence>
<dbReference type="GO" id="GO:0020037">
    <property type="term" value="F:heme binding"/>
    <property type="evidence" value="ECO:0007669"/>
    <property type="project" value="InterPro"/>
</dbReference>
<dbReference type="PANTHER" id="PTHR30600">
    <property type="entry name" value="CYTOCHROME C PEROXIDASE-RELATED"/>
    <property type="match status" value="1"/>
</dbReference>
<dbReference type="InterPro" id="IPR026259">
    <property type="entry name" value="MauG/Cytc_peroxidase"/>
</dbReference>
<keyword evidence="7 9" id="KW-0408">Iron</keyword>
<evidence type="ECO:0000256" key="3">
    <source>
        <dbReference type="ARBA" id="ARBA00022723"/>
    </source>
</evidence>
<keyword evidence="12" id="KW-1185">Reference proteome</keyword>
<accession>A0A090SBS0</accession>
<evidence type="ECO:0000256" key="2">
    <source>
        <dbReference type="ARBA" id="ARBA00022617"/>
    </source>
</evidence>
<keyword evidence="2 8" id="KW-0349">Heme</keyword>
<evidence type="ECO:0000313" key="11">
    <source>
        <dbReference type="EMBL" id="GAL16972.1"/>
    </source>
</evidence>
<dbReference type="InterPro" id="IPR009056">
    <property type="entry name" value="Cyt_c-like_dom"/>
</dbReference>
<evidence type="ECO:0000256" key="9">
    <source>
        <dbReference type="PIRSR" id="PIRSR000294-2"/>
    </source>
</evidence>
<dbReference type="InterPro" id="IPR004852">
    <property type="entry name" value="Di-haem_cyt_c_peroxidsae"/>
</dbReference>
<dbReference type="SUPFAM" id="SSF46626">
    <property type="entry name" value="Cytochrome c"/>
    <property type="match status" value="2"/>
</dbReference>
<evidence type="ECO:0000256" key="8">
    <source>
        <dbReference type="PIRSR" id="PIRSR000294-1"/>
    </source>
</evidence>
<sequence>MNIVIVRWILSLGAIATLAVYLLLTFTSPNTHISSAVQDQSRSLNQSTIALVTPIPPVQLTPDEISIAKLGMQLFLDPNLSSNGRVSCESCHHIFSNGAEDIKVSKGVKGNGVRNSPTVFNIAHNSRFFWDGRASSLESQMDGPVHNPLEMNTNWQKISDYVASVSDYKVKFTKYFDGKINEANIKASLKSFMVALDTPDAPFDLYLDGNKSALPAAAQNGWKKFQDLGCIICHQGTNVGGNLFQKFGNVNSTGEQEKDLGRYNVTGVESDKGVFRVPSLRNVANTAPYFHDGRAQTLESAIVTMARVQLGRDLDATTILELTAFLNALTAPPPPILEELLP</sequence>
<dbReference type="InterPro" id="IPR051395">
    <property type="entry name" value="Cytochrome_c_Peroxidase/MauG"/>
</dbReference>
<dbReference type="GO" id="GO:0046872">
    <property type="term" value="F:metal ion binding"/>
    <property type="evidence" value="ECO:0007669"/>
    <property type="project" value="UniProtKB-KW"/>
</dbReference>
<dbReference type="Gene3D" id="1.10.760.10">
    <property type="entry name" value="Cytochrome c-like domain"/>
    <property type="match status" value="2"/>
</dbReference>
<feature type="binding site" description="covalent" evidence="8">
    <location>
        <position position="233"/>
    </location>
    <ligand>
        <name>heme c</name>
        <dbReference type="ChEBI" id="CHEBI:61717"/>
        <label>2</label>
    </ligand>
</feature>
<dbReference type="InterPro" id="IPR036909">
    <property type="entry name" value="Cyt_c-like_dom_sf"/>
</dbReference>
<feature type="domain" description="Cytochrome c" evidence="10">
    <location>
        <begin position="216"/>
        <end position="330"/>
    </location>
</feature>
<evidence type="ECO:0000256" key="6">
    <source>
        <dbReference type="ARBA" id="ARBA00023002"/>
    </source>
</evidence>
<dbReference type="PIRSF" id="PIRSF000294">
    <property type="entry name" value="Cytochrome-c_peroxidase"/>
    <property type="match status" value="1"/>
</dbReference>
<feature type="binding site" description="covalent" evidence="8">
    <location>
        <position position="230"/>
    </location>
    <ligand>
        <name>heme c</name>
        <dbReference type="ChEBI" id="CHEBI:61717"/>
        <label>2</label>
    </ligand>
</feature>
<feature type="binding site" description="axial binding residue" evidence="9">
    <location>
        <position position="305"/>
    </location>
    <ligand>
        <name>heme c</name>
        <dbReference type="ChEBI" id="CHEBI:61717"/>
        <label>2</label>
    </ligand>
    <ligandPart>
        <name>Fe</name>
        <dbReference type="ChEBI" id="CHEBI:18248"/>
    </ligandPart>
</feature>
<comment type="subcellular location">
    <subcellularLocation>
        <location evidence="1">Periplasm</location>
    </subcellularLocation>
</comment>
<comment type="caution">
    <text evidence="11">The sequence shown here is derived from an EMBL/GenBank/DDBJ whole genome shotgun (WGS) entry which is preliminary data.</text>
</comment>
<feature type="binding site" description="covalent" evidence="8">
    <location>
        <position position="88"/>
    </location>
    <ligand>
        <name>heme c</name>
        <dbReference type="ChEBI" id="CHEBI:61717"/>
        <label>1</label>
    </ligand>
</feature>
<reference evidence="11 12" key="1">
    <citation type="submission" date="2014-09" db="EMBL/GenBank/DDBJ databases">
        <title>Vibrio maritimus JCM 19235. (C45) whole genome shotgun sequence.</title>
        <authorList>
            <person name="Sawabe T."/>
            <person name="Meirelles P."/>
            <person name="Nakanishi M."/>
            <person name="Sayaka M."/>
            <person name="Hattori M."/>
            <person name="Ohkuma M."/>
        </authorList>
    </citation>
    <scope>NUCLEOTIDE SEQUENCE [LARGE SCALE GENOMIC DNA]</scope>
    <source>
        <strain evidence="12">JCM19235</strain>
    </source>
</reference>
<keyword evidence="5" id="KW-0574">Periplasm</keyword>
<dbReference type="Proteomes" id="UP000029228">
    <property type="component" value="Unassembled WGS sequence"/>
</dbReference>
<comment type="PTM">
    <text evidence="8">Binds 2 heme groups per subunit.</text>
</comment>
<feature type="binding site" description="axial binding residue" evidence="9">
    <location>
        <position position="92"/>
    </location>
    <ligand>
        <name>heme c</name>
        <dbReference type="ChEBI" id="CHEBI:61717"/>
        <label>1</label>
    </ligand>
    <ligandPart>
        <name>Fe</name>
        <dbReference type="ChEBI" id="CHEBI:18248"/>
    </ligandPart>
</feature>
<dbReference type="GO" id="GO:0009055">
    <property type="term" value="F:electron transfer activity"/>
    <property type="evidence" value="ECO:0007669"/>
    <property type="project" value="InterPro"/>
</dbReference>
<organism evidence="11 12">
    <name type="scientific">Vibrio maritimus</name>
    <dbReference type="NCBI Taxonomy" id="990268"/>
    <lineage>
        <taxon>Bacteria</taxon>
        <taxon>Pseudomonadati</taxon>
        <taxon>Pseudomonadota</taxon>
        <taxon>Gammaproteobacteria</taxon>
        <taxon>Vibrionales</taxon>
        <taxon>Vibrionaceae</taxon>
        <taxon>Vibrio</taxon>
    </lineage>
</organism>
<evidence type="ECO:0000256" key="4">
    <source>
        <dbReference type="ARBA" id="ARBA00022729"/>
    </source>
</evidence>
<name>A0A090SBS0_9VIBR</name>
<keyword evidence="4" id="KW-0732">Signal</keyword>
<dbReference type="PANTHER" id="PTHR30600:SF7">
    <property type="entry name" value="CYTOCHROME C PEROXIDASE-RELATED"/>
    <property type="match status" value="1"/>
</dbReference>
<dbReference type="OrthoDB" id="9805202at2"/>
<dbReference type="EC" id="1.11.1.5" evidence="11"/>
<keyword evidence="11" id="KW-0575">Peroxidase</keyword>
<evidence type="ECO:0000256" key="7">
    <source>
        <dbReference type="ARBA" id="ARBA00023004"/>
    </source>
</evidence>
<dbReference type="AlphaFoldDB" id="A0A090SBS0"/>
<comment type="cofactor">
    <cofactor evidence="8">
        <name>heme</name>
        <dbReference type="ChEBI" id="CHEBI:30413"/>
    </cofactor>
    <text evidence="8">Binds 2 heme groups.</text>
</comment>
<dbReference type="PROSITE" id="PS51007">
    <property type="entry name" value="CYTC"/>
    <property type="match status" value="1"/>
</dbReference>
<evidence type="ECO:0000313" key="12">
    <source>
        <dbReference type="Proteomes" id="UP000029228"/>
    </source>
</evidence>
<gene>
    <name evidence="11" type="ORF">JCM19235_5521</name>
</gene>
<dbReference type="EMBL" id="BBMR01000001">
    <property type="protein sequence ID" value="GAL16972.1"/>
    <property type="molecule type" value="Genomic_DNA"/>
</dbReference>
<keyword evidence="3 9" id="KW-0479">Metal-binding</keyword>